<dbReference type="InterPro" id="IPR041685">
    <property type="entry name" value="AAA_GajA/Old/RecF-like"/>
</dbReference>
<dbReference type="InterPro" id="IPR027417">
    <property type="entry name" value="P-loop_NTPase"/>
</dbReference>
<dbReference type="PANTHER" id="PTHR32182:SF22">
    <property type="entry name" value="ATP-DEPENDENT ENDONUCLEASE, OLD FAMILY-RELATED"/>
    <property type="match status" value="1"/>
</dbReference>
<dbReference type="PANTHER" id="PTHR32182">
    <property type="entry name" value="DNA REPLICATION AND REPAIR PROTEIN RECF"/>
    <property type="match status" value="1"/>
</dbReference>
<evidence type="ECO:0000313" key="2">
    <source>
        <dbReference type="EMBL" id="OUD12056.1"/>
    </source>
</evidence>
<proteinExistence type="predicted"/>
<dbReference type="OrthoDB" id="3322489at2"/>
<keyword evidence="3" id="KW-1185">Reference proteome</keyword>
<name>A0A251X3U2_9GAMM</name>
<dbReference type="GO" id="GO:0016887">
    <property type="term" value="F:ATP hydrolysis activity"/>
    <property type="evidence" value="ECO:0007669"/>
    <property type="project" value="InterPro"/>
</dbReference>
<reference evidence="2 3" key="1">
    <citation type="submission" date="2016-12" db="EMBL/GenBank/DDBJ databases">
        <title>Thioflexothrix psekupsii D3 genome sequencing and assembly.</title>
        <authorList>
            <person name="Fomenkov A."/>
            <person name="Vincze T."/>
            <person name="Grabovich M."/>
            <person name="Anton B.P."/>
            <person name="Dubinina G."/>
            <person name="Orlova M."/>
            <person name="Belousova E."/>
            <person name="Roberts R.J."/>
        </authorList>
    </citation>
    <scope>NUCLEOTIDE SEQUENCE [LARGE SCALE GENOMIC DNA]</scope>
    <source>
        <strain evidence="2">D3</strain>
    </source>
</reference>
<evidence type="ECO:0000259" key="1">
    <source>
        <dbReference type="Pfam" id="PF13175"/>
    </source>
</evidence>
<accession>A0A251X3U2</accession>
<dbReference type="EMBL" id="MSLT01000023">
    <property type="protein sequence ID" value="OUD12056.1"/>
    <property type="molecule type" value="Genomic_DNA"/>
</dbReference>
<evidence type="ECO:0000313" key="3">
    <source>
        <dbReference type="Proteomes" id="UP000194798"/>
    </source>
</evidence>
<dbReference type="Gene3D" id="3.40.50.300">
    <property type="entry name" value="P-loop containing nucleotide triphosphate hydrolases"/>
    <property type="match status" value="2"/>
</dbReference>
<dbReference type="GO" id="GO:0005524">
    <property type="term" value="F:ATP binding"/>
    <property type="evidence" value="ECO:0007669"/>
    <property type="project" value="InterPro"/>
</dbReference>
<dbReference type="AlphaFoldDB" id="A0A251X3U2"/>
<protein>
    <submittedName>
        <fullName evidence="2">ATPase</fullName>
    </submittedName>
</protein>
<dbReference type="GO" id="GO:0006302">
    <property type="term" value="P:double-strand break repair"/>
    <property type="evidence" value="ECO:0007669"/>
    <property type="project" value="TreeGrafter"/>
</dbReference>
<dbReference type="Pfam" id="PF13175">
    <property type="entry name" value="AAA_15"/>
    <property type="match status" value="1"/>
</dbReference>
<feature type="domain" description="Endonuclease GajA/Old nuclease/RecF-like AAA" evidence="1">
    <location>
        <begin position="1"/>
        <end position="48"/>
    </location>
</feature>
<gene>
    <name evidence="2" type="ORF">TPSD3_13040</name>
</gene>
<organism evidence="2 3">
    <name type="scientific">Thioflexithrix psekupsensis</name>
    <dbReference type="NCBI Taxonomy" id="1570016"/>
    <lineage>
        <taxon>Bacteria</taxon>
        <taxon>Pseudomonadati</taxon>
        <taxon>Pseudomonadota</taxon>
        <taxon>Gammaproteobacteria</taxon>
        <taxon>Thiotrichales</taxon>
        <taxon>Thioflexithrix</taxon>
    </lineage>
</organism>
<dbReference type="GO" id="GO:0000731">
    <property type="term" value="P:DNA synthesis involved in DNA repair"/>
    <property type="evidence" value="ECO:0007669"/>
    <property type="project" value="TreeGrafter"/>
</dbReference>
<dbReference type="Proteomes" id="UP000194798">
    <property type="component" value="Unassembled WGS sequence"/>
</dbReference>
<sequence length="364" mass="42373">MIQELYVHHFKCLQNFRLVLKEKSFSLLLGKNGVGKTTVASALEIFQKIGRGVNRISQLIYPSDFTHHNTTLPMRFTLEILLGEKYYKYNIAFELPDGFSEARILEEELWLNENVLYLRKNAEVTLYRGNKEANFLVDWHLVALPIIQSEFSQQFQSWLASILILSPIPPLMTGNVSKSTLYPNRHVDNFGEWLTGLLIHYPASYTLIDRYIKQVIPDFYDLQNEQIGKNARNINIQFGHDKSDFSIDFDQLSDGEKCFFLCAAVLAMNKNMESLFCFWDEPDNYLSISEIQHFIIELQRNFKAKGQLLIASHHTQTIETFPQEHIILLDRKSHLEPTLWKWLNEVSDKPKDLISALILNELEL</sequence>
<dbReference type="SUPFAM" id="SSF52540">
    <property type="entry name" value="P-loop containing nucleoside triphosphate hydrolases"/>
    <property type="match status" value="1"/>
</dbReference>
<comment type="caution">
    <text evidence="2">The sequence shown here is derived from an EMBL/GenBank/DDBJ whole genome shotgun (WGS) entry which is preliminary data.</text>
</comment>